<dbReference type="PANTHER" id="PTHR26452">
    <property type="entry name" value="OLFACTORY RECEPTOR"/>
    <property type="match status" value="1"/>
</dbReference>
<dbReference type="InterPro" id="IPR000725">
    <property type="entry name" value="Olfact_rcpt"/>
</dbReference>
<dbReference type="Gene3D" id="1.20.1070.10">
    <property type="entry name" value="Rhodopsin 7-helix transmembrane proteins"/>
    <property type="match status" value="1"/>
</dbReference>
<keyword evidence="8 10" id="KW-0675">Receptor</keyword>
<keyword evidence="6 10" id="KW-0297">G-protein coupled receptor</keyword>
<keyword evidence="11" id="KW-0716">Sensory transduction</keyword>
<accession>A0AAV7BMP2</accession>
<evidence type="ECO:0000256" key="1">
    <source>
        <dbReference type="ARBA" id="ARBA00004651"/>
    </source>
</evidence>
<protein>
    <recommendedName>
        <fullName evidence="11">Olfactory receptor</fullName>
    </recommendedName>
</protein>
<keyword evidence="5 11" id="KW-1133">Transmembrane helix</keyword>
<dbReference type="GO" id="GO:0005886">
    <property type="term" value="C:plasma membrane"/>
    <property type="evidence" value="ECO:0007669"/>
    <property type="project" value="UniProtKB-SubCell"/>
</dbReference>
<dbReference type="Proteomes" id="UP000824782">
    <property type="component" value="Unassembled WGS sequence"/>
</dbReference>
<feature type="transmembrane region" description="Helical" evidence="11">
    <location>
        <begin position="22"/>
        <end position="46"/>
    </location>
</feature>
<keyword evidence="14" id="KW-1185">Reference proteome</keyword>
<evidence type="ECO:0000256" key="5">
    <source>
        <dbReference type="ARBA" id="ARBA00022989"/>
    </source>
</evidence>
<keyword evidence="4 11" id="KW-0552">Olfaction</keyword>
<dbReference type="PRINTS" id="PR00237">
    <property type="entry name" value="GPCRRHODOPSN"/>
</dbReference>
<gene>
    <name evidence="13" type="ORF">GDO81_008968</name>
</gene>
<evidence type="ECO:0000256" key="3">
    <source>
        <dbReference type="ARBA" id="ARBA00022692"/>
    </source>
</evidence>
<feature type="non-terminal residue" evidence="13">
    <location>
        <position position="1"/>
    </location>
</feature>
<dbReference type="SUPFAM" id="SSF81321">
    <property type="entry name" value="Family A G protein-coupled receptor-like"/>
    <property type="match status" value="1"/>
</dbReference>
<dbReference type="InterPro" id="IPR050516">
    <property type="entry name" value="Olfactory_GPCR"/>
</dbReference>
<keyword evidence="9 10" id="KW-0807">Transducer</keyword>
<feature type="transmembrane region" description="Helical" evidence="11">
    <location>
        <begin position="199"/>
        <end position="222"/>
    </location>
</feature>
<evidence type="ECO:0000256" key="10">
    <source>
        <dbReference type="RuleBase" id="RU000688"/>
    </source>
</evidence>
<dbReference type="GO" id="GO:0004930">
    <property type="term" value="F:G protein-coupled receptor activity"/>
    <property type="evidence" value="ECO:0007669"/>
    <property type="project" value="UniProtKB-KW"/>
</dbReference>
<comment type="similarity">
    <text evidence="10">Belongs to the G-protein coupled receptor 1 family.</text>
</comment>
<dbReference type="PRINTS" id="PR00245">
    <property type="entry name" value="OLFACTORYR"/>
</dbReference>
<evidence type="ECO:0000256" key="7">
    <source>
        <dbReference type="ARBA" id="ARBA00023136"/>
    </source>
</evidence>
<feature type="transmembrane region" description="Helical" evidence="11">
    <location>
        <begin position="137"/>
        <end position="159"/>
    </location>
</feature>
<evidence type="ECO:0000256" key="6">
    <source>
        <dbReference type="ARBA" id="ARBA00023040"/>
    </source>
</evidence>
<feature type="transmembrane region" description="Helical" evidence="11">
    <location>
        <begin position="269"/>
        <end position="288"/>
    </location>
</feature>
<dbReference type="EMBL" id="WNYA01000004">
    <property type="protein sequence ID" value="KAG8573957.1"/>
    <property type="molecule type" value="Genomic_DNA"/>
</dbReference>
<proteinExistence type="inferred from homology"/>
<reference evidence="13" key="1">
    <citation type="thesis" date="2020" institute="ProQuest LLC" country="789 East Eisenhower Parkway, Ann Arbor, MI, USA">
        <title>Comparative Genomics and Chromosome Evolution.</title>
        <authorList>
            <person name="Mudd A.B."/>
        </authorList>
    </citation>
    <scope>NUCLEOTIDE SEQUENCE</scope>
    <source>
        <strain evidence="13">237g6f4</strain>
        <tissue evidence="13">Blood</tissue>
    </source>
</reference>
<dbReference type="InterPro" id="IPR000276">
    <property type="entry name" value="GPCR_Rhodpsn"/>
</dbReference>
<feature type="domain" description="G-protein coupled receptors family 1 profile" evidence="12">
    <location>
        <begin position="37"/>
        <end position="286"/>
    </location>
</feature>
<dbReference type="InterPro" id="IPR017452">
    <property type="entry name" value="GPCR_Rhodpsn_7TM"/>
</dbReference>
<dbReference type="FunFam" id="1.20.1070.10:FF:000015">
    <property type="entry name" value="Olfactory receptor"/>
    <property type="match status" value="1"/>
</dbReference>
<evidence type="ECO:0000313" key="14">
    <source>
        <dbReference type="Proteomes" id="UP000824782"/>
    </source>
</evidence>
<keyword evidence="3 10" id="KW-0812">Transmembrane</keyword>
<sequence length="306" mass="35309">NVTQVADFYIIAFSNVSGQKFLFFPSFLLLYIICLLWNMLILVVLFTDIHLQKPMYYFLRNLSGVDILYVSVALPKLMDIIITENNRISFTACFSQMYFFTSFACTEIWLLTMMSYDRYVAICFPLHYVILMDKTKCSLLVAGCWLSGFCNSLFVTIFASRLSFCRSTHIKQIFCDIKTLTKISCGDIYEFQTMIMAEAFIMGLCPFLLILMSYSKILVNILGLRSIGQRKKAFSTCTSHLTILLIFYGTLLCMYMIPPSEHSEKLDQIFSVFYLAVTPTLNPLIYTLRNNEVKNAIYNLLSKNIF</sequence>
<dbReference type="PROSITE" id="PS00237">
    <property type="entry name" value="G_PROTEIN_RECEP_F1_1"/>
    <property type="match status" value="1"/>
</dbReference>
<comment type="caution">
    <text evidence="13">The sequence shown here is derived from an EMBL/GenBank/DDBJ whole genome shotgun (WGS) entry which is preliminary data.</text>
</comment>
<dbReference type="GO" id="GO:0004984">
    <property type="term" value="F:olfactory receptor activity"/>
    <property type="evidence" value="ECO:0007669"/>
    <property type="project" value="InterPro"/>
</dbReference>
<feature type="transmembrane region" description="Helical" evidence="11">
    <location>
        <begin position="234"/>
        <end position="257"/>
    </location>
</feature>
<keyword evidence="2 11" id="KW-1003">Cell membrane</keyword>
<evidence type="ECO:0000256" key="2">
    <source>
        <dbReference type="ARBA" id="ARBA00022475"/>
    </source>
</evidence>
<dbReference type="AlphaFoldDB" id="A0AAV7BMP2"/>
<name>A0AAV7BMP2_ENGPU</name>
<organism evidence="13 14">
    <name type="scientific">Engystomops pustulosus</name>
    <name type="common">Tungara frog</name>
    <name type="synonym">Physalaemus pustulosus</name>
    <dbReference type="NCBI Taxonomy" id="76066"/>
    <lineage>
        <taxon>Eukaryota</taxon>
        <taxon>Metazoa</taxon>
        <taxon>Chordata</taxon>
        <taxon>Craniata</taxon>
        <taxon>Vertebrata</taxon>
        <taxon>Euteleostomi</taxon>
        <taxon>Amphibia</taxon>
        <taxon>Batrachia</taxon>
        <taxon>Anura</taxon>
        <taxon>Neobatrachia</taxon>
        <taxon>Hyloidea</taxon>
        <taxon>Leptodactylidae</taxon>
        <taxon>Leiuperinae</taxon>
        <taxon>Engystomops</taxon>
    </lineage>
</organism>
<evidence type="ECO:0000256" key="4">
    <source>
        <dbReference type="ARBA" id="ARBA00022725"/>
    </source>
</evidence>
<dbReference type="Pfam" id="PF13853">
    <property type="entry name" value="7tm_4"/>
    <property type="match status" value="1"/>
</dbReference>
<dbReference type="CDD" id="cd13954">
    <property type="entry name" value="7tmA_OR"/>
    <property type="match status" value="1"/>
</dbReference>
<dbReference type="PROSITE" id="PS50262">
    <property type="entry name" value="G_PROTEIN_RECEP_F1_2"/>
    <property type="match status" value="1"/>
</dbReference>
<keyword evidence="7 11" id="KW-0472">Membrane</keyword>
<evidence type="ECO:0000313" key="13">
    <source>
        <dbReference type="EMBL" id="KAG8573957.1"/>
    </source>
</evidence>
<comment type="subcellular location">
    <subcellularLocation>
        <location evidence="1 11">Cell membrane</location>
        <topology evidence="1 11">Multi-pass membrane protein</topology>
    </subcellularLocation>
</comment>
<evidence type="ECO:0000256" key="8">
    <source>
        <dbReference type="ARBA" id="ARBA00023170"/>
    </source>
</evidence>
<evidence type="ECO:0000256" key="9">
    <source>
        <dbReference type="ARBA" id="ARBA00023224"/>
    </source>
</evidence>
<evidence type="ECO:0000256" key="11">
    <source>
        <dbReference type="RuleBase" id="RU363047"/>
    </source>
</evidence>
<evidence type="ECO:0000259" key="12">
    <source>
        <dbReference type="PROSITE" id="PS50262"/>
    </source>
</evidence>